<evidence type="ECO:0000313" key="1">
    <source>
        <dbReference type="EMBL" id="EEG53191.1"/>
    </source>
</evidence>
<dbReference type="Proteomes" id="UP000004756">
    <property type="component" value="Unassembled WGS sequence"/>
</dbReference>
<protein>
    <submittedName>
        <fullName evidence="1">Uncharacterized protein</fullName>
    </submittedName>
</protein>
<reference evidence="1 2" key="2">
    <citation type="submission" date="2009-02" db="EMBL/GenBank/DDBJ databases">
        <title>Draft genome sequence of Clostridium asparagiforme (DSM 15981).</title>
        <authorList>
            <person name="Sudarsanam P."/>
            <person name="Ley R."/>
            <person name="Guruge J."/>
            <person name="Turnbaugh P.J."/>
            <person name="Mahowald M."/>
            <person name="Liep D."/>
            <person name="Gordon J."/>
        </authorList>
    </citation>
    <scope>NUCLEOTIDE SEQUENCE [LARGE SCALE GENOMIC DNA]</scope>
    <source>
        <strain evidence="1 2">DSM 15981</strain>
    </source>
</reference>
<sequence length="83" mass="9351">MISCYIYNSVYYTCFIVNIEGGKRMLSPQLSKIKTQLEEGKTNIDIDKEELLAELNEMEAIEGVLLESLSLSTKVCPTCGKRL</sequence>
<organism evidence="1 2">
    <name type="scientific">[Clostridium] asparagiforme DSM 15981</name>
    <dbReference type="NCBI Taxonomy" id="518636"/>
    <lineage>
        <taxon>Bacteria</taxon>
        <taxon>Bacillati</taxon>
        <taxon>Bacillota</taxon>
        <taxon>Clostridia</taxon>
        <taxon>Lachnospirales</taxon>
        <taxon>Lachnospiraceae</taxon>
        <taxon>Enterocloster</taxon>
    </lineage>
</organism>
<comment type="caution">
    <text evidence="1">The sequence shown here is derived from an EMBL/GenBank/DDBJ whole genome shotgun (WGS) entry which is preliminary data.</text>
</comment>
<dbReference type="EMBL" id="ACCJ01000391">
    <property type="protein sequence ID" value="EEG53191.1"/>
    <property type="molecule type" value="Genomic_DNA"/>
</dbReference>
<gene>
    <name evidence="1" type="ORF">CLOSTASPAR_04753</name>
</gene>
<reference evidence="1 2" key="1">
    <citation type="submission" date="2009-01" db="EMBL/GenBank/DDBJ databases">
        <authorList>
            <person name="Fulton L."/>
            <person name="Clifton S."/>
            <person name="Fulton B."/>
            <person name="Xu J."/>
            <person name="Minx P."/>
            <person name="Pepin K.H."/>
            <person name="Johnson M."/>
            <person name="Bhonagiri V."/>
            <person name="Nash W.E."/>
            <person name="Mardis E.R."/>
            <person name="Wilson R.K."/>
        </authorList>
    </citation>
    <scope>NUCLEOTIDE SEQUENCE [LARGE SCALE GENOMIC DNA]</scope>
    <source>
        <strain evidence="1 2">DSM 15981</strain>
    </source>
</reference>
<evidence type="ECO:0000313" key="2">
    <source>
        <dbReference type="Proteomes" id="UP000004756"/>
    </source>
</evidence>
<dbReference type="HOGENOM" id="CLU_2536565_0_0_9"/>
<dbReference type="AlphaFoldDB" id="C0D657"/>
<accession>C0D657</accession>
<proteinExistence type="predicted"/>
<keyword evidence="2" id="KW-1185">Reference proteome</keyword>
<name>C0D657_9FIRM</name>